<organism evidence="9 10">
    <name type="scientific">Caballeronia sordidicola</name>
    <name type="common">Burkholderia sordidicola</name>
    <dbReference type="NCBI Taxonomy" id="196367"/>
    <lineage>
        <taxon>Bacteria</taxon>
        <taxon>Pseudomonadati</taxon>
        <taxon>Pseudomonadota</taxon>
        <taxon>Betaproteobacteria</taxon>
        <taxon>Burkholderiales</taxon>
        <taxon>Burkholderiaceae</taxon>
        <taxon>Caballeronia</taxon>
    </lineage>
</organism>
<keyword evidence="2 7" id="KW-0285">Flavoprotein</keyword>
<evidence type="ECO:0000256" key="5">
    <source>
        <dbReference type="ARBA" id="ARBA00024042"/>
    </source>
</evidence>
<feature type="binding site" evidence="7">
    <location>
        <begin position="329"/>
        <end position="330"/>
    </location>
    <ligand>
        <name>FMN</name>
        <dbReference type="ChEBI" id="CHEBI:58210"/>
    </ligand>
</feature>
<feature type="binding site" evidence="7">
    <location>
        <begin position="76"/>
        <end position="78"/>
    </location>
    <ligand>
        <name>FMN</name>
        <dbReference type="ChEBI" id="CHEBI:58210"/>
    </ligand>
</feature>
<evidence type="ECO:0000259" key="8">
    <source>
        <dbReference type="PROSITE" id="PS51349"/>
    </source>
</evidence>
<dbReference type="PIRSF" id="PIRSF000138">
    <property type="entry name" value="Al-hdrx_acd_dh"/>
    <property type="match status" value="1"/>
</dbReference>
<proteinExistence type="inferred from homology"/>
<comment type="similarity">
    <text evidence="5">Belongs to the FMN-dependent alpha-hydroxy acid dehydrogenase family.</text>
</comment>
<keyword evidence="3 7" id="KW-0288">FMN</keyword>
<dbReference type="InterPro" id="IPR037396">
    <property type="entry name" value="FMN_HAD"/>
</dbReference>
<dbReference type="Pfam" id="PF01070">
    <property type="entry name" value="FMN_dh"/>
    <property type="match status" value="1"/>
</dbReference>
<reference evidence="9 10" key="1">
    <citation type="submission" date="2017-03" db="EMBL/GenBank/DDBJ databases">
        <title>Genome analysis of strain PAMC 26577.</title>
        <authorList>
            <person name="Oh H.-M."/>
            <person name="Yang J.-A."/>
        </authorList>
    </citation>
    <scope>NUCLEOTIDE SEQUENCE [LARGE SCALE GENOMIC DNA]</scope>
    <source>
        <strain evidence="9 10">PAMC 26577</strain>
    </source>
</reference>
<dbReference type="PROSITE" id="PS51349">
    <property type="entry name" value="FMN_HYDROXY_ACID_DH_2"/>
    <property type="match status" value="1"/>
</dbReference>
<evidence type="ECO:0000256" key="3">
    <source>
        <dbReference type="ARBA" id="ARBA00022643"/>
    </source>
</evidence>
<feature type="active site" description="Proton acceptor" evidence="6">
    <location>
        <position position="275"/>
    </location>
</feature>
<feature type="domain" description="FMN hydroxy acid dehydrogenase" evidence="8">
    <location>
        <begin position="1"/>
        <end position="380"/>
    </location>
</feature>
<evidence type="ECO:0000256" key="6">
    <source>
        <dbReference type="PIRSR" id="PIRSR000138-1"/>
    </source>
</evidence>
<dbReference type="InterPro" id="IPR013785">
    <property type="entry name" value="Aldolase_TIM"/>
</dbReference>
<comment type="cofactor">
    <cofactor evidence="1">
        <name>FMN</name>
        <dbReference type="ChEBI" id="CHEBI:58210"/>
    </cofactor>
</comment>
<evidence type="ECO:0000256" key="1">
    <source>
        <dbReference type="ARBA" id="ARBA00001917"/>
    </source>
</evidence>
<dbReference type="SUPFAM" id="SSF51395">
    <property type="entry name" value="FMN-linked oxidoreductases"/>
    <property type="match status" value="1"/>
</dbReference>
<dbReference type="PANTHER" id="PTHR10578">
    <property type="entry name" value="S -2-HYDROXY-ACID OXIDASE-RELATED"/>
    <property type="match status" value="1"/>
</dbReference>
<evidence type="ECO:0000256" key="4">
    <source>
        <dbReference type="ARBA" id="ARBA00023002"/>
    </source>
</evidence>
<comment type="caution">
    <text evidence="9">The sequence shown here is derived from an EMBL/GenBank/DDBJ whole genome shotgun (WGS) entry which is preliminary data.</text>
</comment>
<feature type="binding site" evidence="7">
    <location>
        <position position="251"/>
    </location>
    <ligand>
        <name>FMN</name>
        <dbReference type="ChEBI" id="CHEBI:58210"/>
    </ligand>
</feature>
<evidence type="ECO:0000256" key="7">
    <source>
        <dbReference type="PIRSR" id="PIRSR000138-2"/>
    </source>
</evidence>
<feature type="binding site" evidence="7">
    <location>
        <position position="129"/>
    </location>
    <ligand>
        <name>glyoxylate</name>
        <dbReference type="ChEBI" id="CHEBI:36655"/>
    </ligand>
</feature>
<feature type="binding site" evidence="7">
    <location>
        <begin position="306"/>
        <end position="310"/>
    </location>
    <ligand>
        <name>FMN</name>
        <dbReference type="ChEBI" id="CHEBI:58210"/>
    </ligand>
</feature>
<feature type="binding site" evidence="7">
    <location>
        <position position="164"/>
    </location>
    <ligand>
        <name>glyoxylate</name>
        <dbReference type="ChEBI" id="CHEBI:36655"/>
    </ligand>
</feature>
<dbReference type="InterPro" id="IPR000262">
    <property type="entry name" value="FMN-dep_DH"/>
</dbReference>
<dbReference type="GO" id="GO:0009060">
    <property type="term" value="P:aerobic respiration"/>
    <property type="evidence" value="ECO:0007669"/>
    <property type="project" value="TreeGrafter"/>
</dbReference>
<dbReference type="InterPro" id="IPR012133">
    <property type="entry name" value="Alpha-hydoxy_acid_DH_FMN"/>
</dbReference>
<evidence type="ECO:0000256" key="2">
    <source>
        <dbReference type="ARBA" id="ARBA00022630"/>
    </source>
</evidence>
<dbReference type="InterPro" id="IPR008259">
    <property type="entry name" value="FMN_hydac_DH_AS"/>
</dbReference>
<gene>
    <name evidence="9" type="ORF">PAMC26577_33740</name>
</gene>
<protein>
    <submittedName>
        <fullName evidence="9">L-lactate dehydrogenase</fullName>
    </submittedName>
</protein>
<feature type="binding site" evidence="7">
    <location>
        <position position="273"/>
    </location>
    <ligand>
        <name>FMN</name>
        <dbReference type="ChEBI" id="CHEBI:58210"/>
    </ligand>
</feature>
<dbReference type="PANTHER" id="PTHR10578:SF107">
    <property type="entry name" value="2-HYDROXYACID OXIDASE 1"/>
    <property type="match status" value="1"/>
</dbReference>
<dbReference type="Proteomes" id="UP000195221">
    <property type="component" value="Unassembled WGS sequence"/>
</dbReference>
<evidence type="ECO:0000313" key="10">
    <source>
        <dbReference type="Proteomes" id="UP000195221"/>
    </source>
</evidence>
<feature type="binding site" evidence="7">
    <location>
        <position position="127"/>
    </location>
    <ligand>
        <name>FMN</name>
        <dbReference type="ChEBI" id="CHEBI:58210"/>
    </ligand>
</feature>
<dbReference type="EMBL" id="NBTZ01000132">
    <property type="protein sequence ID" value="OTP68380.1"/>
    <property type="molecule type" value="Genomic_DNA"/>
</dbReference>
<evidence type="ECO:0000313" key="9">
    <source>
        <dbReference type="EMBL" id="OTP68380.1"/>
    </source>
</evidence>
<accession>A0A242MB16</accession>
<name>A0A242MB16_CABSO</name>
<dbReference type="FunFam" id="3.20.20.70:FF:000029">
    <property type="entry name" value="L-lactate dehydrogenase"/>
    <property type="match status" value="1"/>
</dbReference>
<sequence>MVSSVADYRLAARRRLSRLAFDYLDGGAEDGDALKRNTDAYKQWLFKPRVLKDVSICSAATQFFGREAAAPMIVGPTGLNGLFWPRADELLAQAASRAGLPFALSTASTSLLEDVRAAAPQGDLWMQLYVQQDRGIAEDIMRRASAAGYSTLLLTVDVPVHGKRDHDTRNGFKLPLRLTPKLIADCMMHPHWSMQMARSGSPQLKNIAKSVGERADLSRHSAMLSRQMDLNLGWTDLDWVRAHWTGKVIVKGVMSADDATLALKHGADGIVVSNHGGRQLGSTFAPVEVLPGIVDAVGSDMTVLVDGGVRRGSDALKAVALGASGVLLGRAPLYGVAANGLAGAAGVLALMMDEMLIAMRLLGCQTLADLGPAFIGNANDVVNHGLHCRT</sequence>
<dbReference type="RefSeq" id="WP_075360077.1">
    <property type="nucleotide sequence ID" value="NZ_MSRG01000088.1"/>
</dbReference>
<dbReference type="PROSITE" id="PS00557">
    <property type="entry name" value="FMN_HYDROXY_ACID_DH_1"/>
    <property type="match status" value="1"/>
</dbReference>
<dbReference type="GO" id="GO:0010181">
    <property type="term" value="F:FMN binding"/>
    <property type="evidence" value="ECO:0007669"/>
    <property type="project" value="InterPro"/>
</dbReference>
<dbReference type="AlphaFoldDB" id="A0A242MB16"/>
<dbReference type="GO" id="GO:0004459">
    <property type="term" value="F:L-lactate dehydrogenase (NAD+) activity"/>
    <property type="evidence" value="ECO:0007669"/>
    <property type="project" value="TreeGrafter"/>
</dbReference>
<dbReference type="GO" id="GO:0005886">
    <property type="term" value="C:plasma membrane"/>
    <property type="evidence" value="ECO:0007669"/>
    <property type="project" value="TreeGrafter"/>
</dbReference>
<feature type="binding site" evidence="7">
    <location>
        <position position="105"/>
    </location>
    <ligand>
        <name>FMN</name>
        <dbReference type="ChEBI" id="CHEBI:58210"/>
    </ligand>
</feature>
<keyword evidence="4" id="KW-0560">Oxidoreductase</keyword>
<dbReference type="Gene3D" id="3.20.20.70">
    <property type="entry name" value="Aldolase class I"/>
    <property type="match status" value="1"/>
</dbReference>
<feature type="binding site" evidence="7">
    <location>
        <position position="23"/>
    </location>
    <ligand>
        <name>glyoxylate</name>
        <dbReference type="ChEBI" id="CHEBI:36655"/>
    </ligand>
</feature>
<feature type="binding site" evidence="7">
    <location>
        <position position="278"/>
    </location>
    <ligand>
        <name>glyoxylate</name>
        <dbReference type="ChEBI" id="CHEBI:36655"/>
    </ligand>
</feature>
<feature type="binding site" evidence="7">
    <location>
        <position position="275"/>
    </location>
    <ligand>
        <name>glyoxylate</name>
        <dbReference type="ChEBI" id="CHEBI:36655"/>
    </ligand>
</feature>
<feature type="binding site" evidence="7">
    <location>
        <position position="155"/>
    </location>
    <ligand>
        <name>FMN</name>
        <dbReference type="ChEBI" id="CHEBI:58210"/>
    </ligand>
</feature>